<name>A0A087B4W7_9BIFI</name>
<reference evidence="2 3" key="1">
    <citation type="submission" date="2014-03" db="EMBL/GenBank/DDBJ databases">
        <title>Genomics of Bifidobacteria.</title>
        <authorList>
            <person name="Ventura M."/>
            <person name="Milani C."/>
            <person name="Lugli G.A."/>
        </authorList>
    </citation>
    <scope>NUCLEOTIDE SEQUENCE [LARGE SCALE GENOMIC DNA]</scope>
    <source>
        <strain evidence="2 3">LMG 10738</strain>
    </source>
</reference>
<evidence type="ECO:0000256" key="1">
    <source>
        <dbReference type="SAM" id="MobiDB-lite"/>
    </source>
</evidence>
<dbReference type="RefSeq" id="WP_033515383.1">
    <property type="nucleotide sequence ID" value="NZ_JGYV01000001.1"/>
</dbReference>
<evidence type="ECO:0000313" key="2">
    <source>
        <dbReference type="EMBL" id="KFI66067.1"/>
    </source>
</evidence>
<evidence type="ECO:0000313" key="3">
    <source>
        <dbReference type="Proteomes" id="UP000029067"/>
    </source>
</evidence>
<feature type="compositionally biased region" description="Low complexity" evidence="1">
    <location>
        <begin position="14"/>
        <end position="30"/>
    </location>
</feature>
<dbReference type="STRING" id="1688.BCUN_0569"/>
<feature type="region of interest" description="Disordered" evidence="1">
    <location>
        <begin position="1"/>
        <end position="68"/>
    </location>
</feature>
<gene>
    <name evidence="2" type="ORF">BCUN_0569</name>
</gene>
<keyword evidence="3" id="KW-1185">Reference proteome</keyword>
<sequence>MSFFNPSWDHDTPTPDATAEPATPAMPEPDTVADPTDAGAPEPVEEDTGADAKPTHTRSRAKRSSGITRRDITRILECDRTLTGNPQLGALMEQLAGQDRAQQVEQVLDGKWRDAAKALQAAHDDANEITRTIALIQLIDRQTAQIRAMARICEALTGDGEAKWTGKEMDVAATIAQHAPQLDMGVLKELL</sequence>
<dbReference type="EMBL" id="JGYV01000001">
    <property type="protein sequence ID" value="KFI66067.1"/>
    <property type="molecule type" value="Genomic_DNA"/>
</dbReference>
<comment type="caution">
    <text evidence="2">The sequence shown here is derived from an EMBL/GenBank/DDBJ whole genome shotgun (WGS) entry which is preliminary data.</text>
</comment>
<accession>A0A087B4W7</accession>
<proteinExistence type="predicted"/>
<dbReference type="AlphaFoldDB" id="A0A087B4W7"/>
<dbReference type="Proteomes" id="UP000029067">
    <property type="component" value="Unassembled WGS sequence"/>
</dbReference>
<protein>
    <submittedName>
        <fullName evidence="2">Uncharacterized protein</fullName>
    </submittedName>
</protein>
<organism evidence="2 3">
    <name type="scientific">Bifidobacterium cuniculi</name>
    <dbReference type="NCBI Taxonomy" id="1688"/>
    <lineage>
        <taxon>Bacteria</taxon>
        <taxon>Bacillati</taxon>
        <taxon>Actinomycetota</taxon>
        <taxon>Actinomycetes</taxon>
        <taxon>Bifidobacteriales</taxon>
        <taxon>Bifidobacteriaceae</taxon>
        <taxon>Bifidobacterium</taxon>
    </lineage>
</organism>